<evidence type="ECO:0000313" key="3">
    <source>
        <dbReference type="Proteomes" id="UP000698242"/>
    </source>
</evidence>
<gene>
    <name evidence="2" type="ORF">PMES_01572</name>
</gene>
<dbReference type="Proteomes" id="UP000698242">
    <property type="component" value="Unassembled WGS sequence"/>
</dbReference>
<evidence type="ECO:0000313" key="2">
    <source>
        <dbReference type="EMBL" id="KAF0676008.1"/>
    </source>
</evidence>
<accession>A0A921NUU9</accession>
<evidence type="ECO:0008006" key="4">
    <source>
        <dbReference type="Google" id="ProtNLM"/>
    </source>
</evidence>
<keyword evidence="3" id="KW-1185">Reference proteome</keyword>
<dbReference type="AlphaFoldDB" id="A0A921NUU9"/>
<organism evidence="2 3">
    <name type="scientific">Profundibacterium mesophilum KAUST100406-0324</name>
    <dbReference type="NCBI Taxonomy" id="1037889"/>
    <lineage>
        <taxon>Bacteria</taxon>
        <taxon>Pseudomonadati</taxon>
        <taxon>Pseudomonadota</taxon>
        <taxon>Alphaproteobacteria</taxon>
        <taxon>Rhodobacterales</taxon>
        <taxon>Roseobacteraceae</taxon>
        <taxon>Profundibacterium</taxon>
    </lineage>
</organism>
<comment type="caution">
    <text evidence="2">The sequence shown here is derived from an EMBL/GenBank/DDBJ whole genome shotgun (WGS) entry which is preliminary data.</text>
</comment>
<keyword evidence="1" id="KW-0732">Signal</keyword>
<reference evidence="2" key="1">
    <citation type="submission" date="2013-03" db="EMBL/GenBank/DDBJ databases">
        <title>Genome Sequence of the Profundibacterium mesophilum strain KAUST100406-0324T from Red Sea, a novel genus in the family Rhodobacteraceae.</title>
        <authorList>
            <person name="Essack M."/>
            <person name="Alam I."/>
            <person name="Lafi F."/>
            <person name="Alawi W."/>
            <person name="Kamanu F."/>
            <person name="Al-Suwailem A."/>
            <person name="Lee O.O."/>
            <person name="Xu Y."/>
            <person name="Bajic V."/>
            <person name="Qian P.-Y."/>
            <person name="Archer J."/>
        </authorList>
    </citation>
    <scope>NUCLEOTIDE SEQUENCE</scope>
    <source>
        <strain evidence="2">KAUST100406-0324</strain>
    </source>
</reference>
<sequence>MERPSTMPRPNPLALLSICAAAMATPSGAQSYDVVLGGRTLGQIALRDAGSQQRLQANLNNTPFGVFDGSFVATSSDAQAPHVYTGISRSTRKSRDITTIASGGRIIETRIAPHDERTAMSDPEAVPKGVLDPVEAFAAFASTSECPAALRFYDGRRVIGITPEKRMTEGEAVTCSYAYRVEAGPGHLSPLRISSFTLHATYAPAGASRGLASLAVKTGPFSLRIER</sequence>
<feature type="signal peptide" evidence="1">
    <location>
        <begin position="1"/>
        <end position="31"/>
    </location>
</feature>
<name>A0A921NUU9_9RHOB</name>
<protein>
    <recommendedName>
        <fullName evidence="4">DUF3108 domain-containing protein</fullName>
    </recommendedName>
</protein>
<feature type="chain" id="PRO_5037955929" description="DUF3108 domain-containing protein" evidence="1">
    <location>
        <begin position="32"/>
        <end position="227"/>
    </location>
</feature>
<dbReference type="EMBL" id="APKE01000019">
    <property type="protein sequence ID" value="KAF0676008.1"/>
    <property type="molecule type" value="Genomic_DNA"/>
</dbReference>
<evidence type="ECO:0000256" key="1">
    <source>
        <dbReference type="SAM" id="SignalP"/>
    </source>
</evidence>
<proteinExistence type="predicted"/>